<name>A0ABS0K1T8_9ACTN</name>
<dbReference type="InterPro" id="IPR015500">
    <property type="entry name" value="Peptidase_S8_subtilisin-rel"/>
</dbReference>
<dbReference type="CDD" id="cd00257">
    <property type="entry name" value="beta-trefoil_FSCN-like"/>
    <property type="match status" value="2"/>
</dbReference>
<dbReference type="SUPFAM" id="SSF54897">
    <property type="entry name" value="Protease propeptides/inhibitors"/>
    <property type="match status" value="1"/>
</dbReference>
<feature type="active site" description="Charge relay system" evidence="5">
    <location>
        <position position="352"/>
    </location>
</feature>
<dbReference type="Pfam" id="PF00082">
    <property type="entry name" value="Peptidase_S8"/>
    <property type="match status" value="1"/>
</dbReference>
<dbReference type="InterPro" id="IPR036852">
    <property type="entry name" value="Peptidase_S8/S53_dom_sf"/>
</dbReference>
<dbReference type="PROSITE" id="PS00137">
    <property type="entry name" value="SUBTILASE_HIS"/>
    <property type="match status" value="1"/>
</dbReference>
<dbReference type="PANTHER" id="PTHR43806">
    <property type="entry name" value="PEPTIDASE S8"/>
    <property type="match status" value="1"/>
</dbReference>
<keyword evidence="7" id="KW-0732">Signal</keyword>
<evidence type="ECO:0000256" key="2">
    <source>
        <dbReference type="ARBA" id="ARBA00022670"/>
    </source>
</evidence>
<feature type="chain" id="PRO_5046033147" evidence="7">
    <location>
        <begin position="34"/>
        <end position="682"/>
    </location>
</feature>
<feature type="active site" description="Charge relay system" evidence="5">
    <location>
        <position position="167"/>
    </location>
</feature>
<keyword evidence="2 5" id="KW-0645">Protease</keyword>
<dbReference type="InterPro" id="IPR022398">
    <property type="entry name" value="Peptidase_S8_His-AS"/>
</dbReference>
<dbReference type="InterPro" id="IPR023828">
    <property type="entry name" value="Peptidase_S8_Ser-AS"/>
</dbReference>
<evidence type="ECO:0000256" key="1">
    <source>
        <dbReference type="ARBA" id="ARBA00011073"/>
    </source>
</evidence>
<evidence type="ECO:0000259" key="8">
    <source>
        <dbReference type="Pfam" id="PF00082"/>
    </source>
</evidence>
<dbReference type="InterPro" id="IPR034193">
    <property type="entry name" value="PCSK9_ProteinaseK-like"/>
</dbReference>
<evidence type="ECO:0000256" key="5">
    <source>
        <dbReference type="PROSITE-ProRule" id="PRU01240"/>
    </source>
</evidence>
<comment type="caution">
    <text evidence="10">The sequence shown here is derived from an EMBL/GenBank/DDBJ whole genome shotgun (WGS) entry which is preliminary data.</text>
</comment>
<dbReference type="PROSITE" id="PS00136">
    <property type="entry name" value="SUBTILASE_ASP"/>
    <property type="match status" value="1"/>
</dbReference>
<dbReference type="InterPro" id="IPR010259">
    <property type="entry name" value="S8pro/Inhibitor_I9"/>
</dbReference>
<dbReference type="PRINTS" id="PR00723">
    <property type="entry name" value="SUBTILISIN"/>
</dbReference>
<dbReference type="GO" id="GO:0006508">
    <property type="term" value="P:proteolysis"/>
    <property type="evidence" value="ECO:0007669"/>
    <property type="project" value="UniProtKB-KW"/>
</dbReference>
<dbReference type="InterPro" id="IPR050131">
    <property type="entry name" value="Peptidase_S8_subtilisin-like"/>
</dbReference>
<dbReference type="InterPro" id="IPR037045">
    <property type="entry name" value="S8pro/Inhibitor_I9_sf"/>
</dbReference>
<dbReference type="Gene3D" id="3.30.70.80">
    <property type="entry name" value="Peptidase S8 propeptide/proteinase inhibitor I9"/>
    <property type="match status" value="1"/>
</dbReference>
<accession>A0ABS0K1T8</accession>
<dbReference type="Gene3D" id="3.40.50.200">
    <property type="entry name" value="Peptidase S8/S53 domain"/>
    <property type="match status" value="1"/>
</dbReference>
<feature type="signal peptide" evidence="7">
    <location>
        <begin position="1"/>
        <end position="33"/>
    </location>
</feature>
<evidence type="ECO:0000259" key="9">
    <source>
        <dbReference type="Pfam" id="PF05922"/>
    </source>
</evidence>
<evidence type="ECO:0000313" key="11">
    <source>
        <dbReference type="Proteomes" id="UP000631791"/>
    </source>
</evidence>
<dbReference type="EMBL" id="JADOTY010000001">
    <property type="protein sequence ID" value="MBG6102581.1"/>
    <property type="molecule type" value="Genomic_DNA"/>
</dbReference>
<evidence type="ECO:0000313" key="10">
    <source>
        <dbReference type="EMBL" id="MBG6102581.1"/>
    </source>
</evidence>
<dbReference type="InterPro" id="IPR023827">
    <property type="entry name" value="Peptidase_S8_Asp-AS"/>
</dbReference>
<dbReference type="CDD" id="cd04077">
    <property type="entry name" value="Peptidases_S8_PCSK9_ProteinaseK_like"/>
    <property type="match status" value="1"/>
</dbReference>
<keyword evidence="11" id="KW-1185">Reference proteome</keyword>
<evidence type="ECO:0000256" key="3">
    <source>
        <dbReference type="ARBA" id="ARBA00022801"/>
    </source>
</evidence>
<dbReference type="Pfam" id="PF05922">
    <property type="entry name" value="Inhibitor_I9"/>
    <property type="match status" value="1"/>
</dbReference>
<dbReference type="SUPFAM" id="SSF52743">
    <property type="entry name" value="Subtilisin-like"/>
    <property type="match status" value="1"/>
</dbReference>
<dbReference type="PROSITE" id="PS00138">
    <property type="entry name" value="SUBTILASE_SER"/>
    <property type="match status" value="1"/>
</dbReference>
<sequence length="682" mass="70055">MFQLRRAGRSVTAGLALAVVAAATISSGGAAYAAPSDGQKLPRALKSADKGAIKDSYIVVLKDTKADPAEVGASAKALTRQYGGAVSHTYSRTIRGFAARMNEAQAKKLAASSSVAYVEQNRKMSKSDTQLNTPSWGLDRLDQIFAPLNKRYTYPNTASNVHAYVIDTGIRISHQEFGGRASNGYDFVDNDTVANDCNGHGTHVAGTIGGTNYGVAKAVKLVGVRVLDCEGNGSYAGVLAGIDWVTANAVKPAVANMSLGGAANATIDAAVEASIASGVSYSVAAGNDNEDACLQSPARAASAITVGATDEVDFRAFFSNYGQCVDIHAPGHNIPSSVASSDTATDKYSGTSMASPHVAGAAALALSANPTWTPLQVRNNLVYGGTRRVVRNTAYTGTSDVMLRIGTTAVPQVTGLRSLANGKTVSVGSGGNQPLTASQPPAQIGDLEKFTIVSAGTGYIAFGSWANGKYVSATSGGAGSLIANASTITDAERFQVVMNGDGTTTLIAKINGKYVTAPSGGNLPLVASATAIGGAEKFIWASPAAVVVLNSVKNSRIVTAPGATSPVIANGTTVGNPQKFDMLDLGDDAVALRAHVNWRYVTSAVNGSGNPTALIANSTTLGTPQSFWLYHWGDGTMGLQSQTSYNFVVAPSTTSPLIASFDPESGAWTTATDFTHVVQTVG</sequence>
<keyword evidence="3 5" id="KW-0378">Hydrolase</keyword>
<dbReference type="InterPro" id="IPR000209">
    <property type="entry name" value="Peptidase_S8/S53_dom"/>
</dbReference>
<feature type="domain" description="Peptidase S8/S53" evidence="8">
    <location>
        <begin position="165"/>
        <end position="386"/>
    </location>
</feature>
<feature type="active site" description="Charge relay system" evidence="5">
    <location>
        <position position="200"/>
    </location>
</feature>
<dbReference type="Proteomes" id="UP000631791">
    <property type="component" value="Unassembled WGS sequence"/>
</dbReference>
<dbReference type="RefSeq" id="WP_196921352.1">
    <property type="nucleotide sequence ID" value="NZ_JADOTY010000001.1"/>
</dbReference>
<feature type="domain" description="Inhibitor I9" evidence="9">
    <location>
        <begin position="56"/>
        <end position="124"/>
    </location>
</feature>
<protein>
    <submittedName>
        <fullName evidence="10">Subtilisin family serine protease</fullName>
    </submittedName>
</protein>
<comment type="similarity">
    <text evidence="1 5 6">Belongs to the peptidase S8 family.</text>
</comment>
<proteinExistence type="inferred from homology"/>
<gene>
    <name evidence="10" type="ORF">IW249_002995</name>
</gene>
<dbReference type="Gene3D" id="2.80.10.50">
    <property type="match status" value="2"/>
</dbReference>
<dbReference type="PROSITE" id="PS51892">
    <property type="entry name" value="SUBTILASE"/>
    <property type="match status" value="1"/>
</dbReference>
<dbReference type="SUPFAM" id="SSF50405">
    <property type="entry name" value="Actin-crosslinking proteins"/>
    <property type="match status" value="2"/>
</dbReference>
<dbReference type="GO" id="GO:0008233">
    <property type="term" value="F:peptidase activity"/>
    <property type="evidence" value="ECO:0007669"/>
    <property type="project" value="UniProtKB-KW"/>
</dbReference>
<evidence type="ECO:0000256" key="4">
    <source>
        <dbReference type="ARBA" id="ARBA00022825"/>
    </source>
</evidence>
<evidence type="ECO:0000256" key="7">
    <source>
        <dbReference type="SAM" id="SignalP"/>
    </source>
</evidence>
<organism evidence="10 11">
    <name type="scientific">Micromonospora vinacea</name>
    <dbReference type="NCBI Taxonomy" id="709878"/>
    <lineage>
        <taxon>Bacteria</taxon>
        <taxon>Bacillati</taxon>
        <taxon>Actinomycetota</taxon>
        <taxon>Actinomycetes</taxon>
        <taxon>Micromonosporales</taxon>
        <taxon>Micromonosporaceae</taxon>
        <taxon>Micromonospora</taxon>
    </lineage>
</organism>
<evidence type="ECO:0000256" key="6">
    <source>
        <dbReference type="RuleBase" id="RU003355"/>
    </source>
</evidence>
<reference evidence="10 11" key="1">
    <citation type="submission" date="2020-11" db="EMBL/GenBank/DDBJ databases">
        <title>Sequencing the genomes of 1000 actinobacteria strains.</title>
        <authorList>
            <person name="Klenk H.-P."/>
        </authorList>
    </citation>
    <scope>NUCLEOTIDE SEQUENCE [LARGE SCALE GENOMIC DNA]</scope>
    <source>
        <strain evidence="10 11">DSM 101695</strain>
    </source>
</reference>
<dbReference type="PANTHER" id="PTHR43806:SF11">
    <property type="entry name" value="CEREVISIN-RELATED"/>
    <property type="match status" value="1"/>
</dbReference>
<keyword evidence="4 5" id="KW-0720">Serine protease</keyword>
<dbReference type="InterPro" id="IPR008999">
    <property type="entry name" value="Actin-crosslinking"/>
</dbReference>